<feature type="chain" id="PRO_5047013841" evidence="7">
    <location>
        <begin position="21"/>
        <end position="302"/>
    </location>
</feature>
<gene>
    <name evidence="9" type="ORF">IM725_17525</name>
</gene>
<feature type="transmembrane region" description="Helical" evidence="6">
    <location>
        <begin position="268"/>
        <end position="289"/>
    </location>
</feature>
<proteinExistence type="predicted"/>
<comment type="caution">
    <text evidence="9">The sequence shown here is derived from an EMBL/GenBank/DDBJ whole genome shotgun (WGS) entry which is preliminary data.</text>
</comment>
<evidence type="ECO:0000256" key="1">
    <source>
        <dbReference type="ARBA" id="ARBA00004651"/>
    </source>
</evidence>
<keyword evidence="7" id="KW-0732">Signal</keyword>
<dbReference type="InterPro" id="IPR018076">
    <property type="entry name" value="T2SS_GspF_dom"/>
</dbReference>
<evidence type="ECO:0000256" key="5">
    <source>
        <dbReference type="ARBA" id="ARBA00023136"/>
    </source>
</evidence>
<evidence type="ECO:0000256" key="4">
    <source>
        <dbReference type="ARBA" id="ARBA00022989"/>
    </source>
</evidence>
<accession>A0ABR9SJ35</accession>
<dbReference type="PANTHER" id="PTHR35007:SF2">
    <property type="entry name" value="PILUS ASSEMBLE PROTEIN"/>
    <property type="match status" value="1"/>
</dbReference>
<feature type="domain" description="Type II secretion system protein GspF" evidence="8">
    <location>
        <begin position="156"/>
        <end position="284"/>
    </location>
</feature>
<organism evidence="9 10">
    <name type="scientific">Ramlibacter aquaticus</name>
    <dbReference type="NCBI Taxonomy" id="2780094"/>
    <lineage>
        <taxon>Bacteria</taxon>
        <taxon>Pseudomonadati</taxon>
        <taxon>Pseudomonadota</taxon>
        <taxon>Betaproteobacteria</taxon>
        <taxon>Burkholderiales</taxon>
        <taxon>Comamonadaceae</taxon>
        <taxon>Ramlibacter</taxon>
    </lineage>
</organism>
<feature type="transmembrane region" description="Helical" evidence="6">
    <location>
        <begin position="118"/>
        <end position="137"/>
    </location>
</feature>
<keyword evidence="4 6" id="KW-1133">Transmembrane helix</keyword>
<evidence type="ECO:0000313" key="10">
    <source>
        <dbReference type="Proteomes" id="UP000715965"/>
    </source>
</evidence>
<dbReference type="Proteomes" id="UP000715965">
    <property type="component" value="Unassembled WGS sequence"/>
</dbReference>
<dbReference type="PANTHER" id="PTHR35007">
    <property type="entry name" value="INTEGRAL MEMBRANE PROTEIN-RELATED"/>
    <property type="match status" value="1"/>
</dbReference>
<protein>
    <submittedName>
        <fullName evidence="9">Type II secretion system F family protein</fullName>
    </submittedName>
</protein>
<evidence type="ECO:0000256" key="7">
    <source>
        <dbReference type="SAM" id="SignalP"/>
    </source>
</evidence>
<dbReference type="RefSeq" id="WP_193781926.1">
    <property type="nucleotide sequence ID" value="NZ_JADDOJ010000095.1"/>
</dbReference>
<dbReference type="EMBL" id="JADDOJ010000095">
    <property type="protein sequence ID" value="MBE7942373.1"/>
    <property type="molecule type" value="Genomic_DNA"/>
</dbReference>
<evidence type="ECO:0000256" key="3">
    <source>
        <dbReference type="ARBA" id="ARBA00022692"/>
    </source>
</evidence>
<dbReference type="Pfam" id="PF00482">
    <property type="entry name" value="T2SSF"/>
    <property type="match status" value="1"/>
</dbReference>
<evidence type="ECO:0000256" key="2">
    <source>
        <dbReference type="ARBA" id="ARBA00022475"/>
    </source>
</evidence>
<evidence type="ECO:0000256" key="6">
    <source>
        <dbReference type="SAM" id="Phobius"/>
    </source>
</evidence>
<keyword evidence="5 6" id="KW-0472">Membrane</keyword>
<feature type="signal peptide" evidence="7">
    <location>
        <begin position="1"/>
        <end position="20"/>
    </location>
</feature>
<comment type="subcellular location">
    <subcellularLocation>
        <location evidence="1">Cell membrane</location>
        <topology evidence="1">Multi-pass membrane protein</topology>
    </subcellularLocation>
</comment>
<evidence type="ECO:0000259" key="8">
    <source>
        <dbReference type="Pfam" id="PF00482"/>
    </source>
</evidence>
<reference evidence="9 10" key="1">
    <citation type="submission" date="2020-10" db="EMBL/GenBank/DDBJ databases">
        <title>Draft genome of Ramlibacter aquaticus LMG 30558.</title>
        <authorList>
            <person name="Props R."/>
        </authorList>
    </citation>
    <scope>NUCLEOTIDE SEQUENCE [LARGE SCALE GENOMIC DNA]</scope>
    <source>
        <strain evidence="9 10">LMG 30558</strain>
    </source>
</reference>
<sequence>MLILSTLVFLAVALAVAAFAVWASPSAGEQRLQAITGNATREGWQETLVRVAGPLARLTTPSGDWDRSPLRLRFMQAGLRGENARLAYFAAKTALPVLGAFAAFLALRGSAHAEGLSFLFYILLAALVGCYLPNYVLHVLVRRRRREIFECFPDAADLMLVCVEAGLGMDAAMTRVADEVKRKSLPLAEELHLTNLEMRAGGSREQALHNLALRTGVEEIGVFASMLTQADRFGTSIGDSLRVFSDDLRHKRQVRAEEMAAKVPGKMLFPLVICIFPSIILVMLGPALIQITRTLLPLLSGQ</sequence>
<keyword evidence="2" id="KW-1003">Cell membrane</keyword>
<evidence type="ECO:0000313" key="9">
    <source>
        <dbReference type="EMBL" id="MBE7942373.1"/>
    </source>
</evidence>
<keyword evidence="3 6" id="KW-0812">Transmembrane</keyword>
<keyword evidence="10" id="KW-1185">Reference proteome</keyword>
<feature type="transmembrane region" description="Helical" evidence="6">
    <location>
        <begin position="86"/>
        <end position="106"/>
    </location>
</feature>
<name>A0ABR9SJ35_9BURK</name>